<evidence type="ECO:0000256" key="1">
    <source>
        <dbReference type="SAM" id="MobiDB-lite"/>
    </source>
</evidence>
<reference evidence="4" key="1">
    <citation type="submission" date="2016-02" db="EMBL/GenBank/DDBJ databases">
        <authorList>
            <person name="Holder M.E."/>
            <person name="Ajami N.J."/>
            <person name="Petrosino J.F."/>
        </authorList>
    </citation>
    <scope>NUCLEOTIDE SEQUENCE [LARGE SCALE GENOMIC DNA]</scope>
    <source>
        <strain evidence="4">CCUG 36733</strain>
    </source>
</reference>
<sequence>MSTAAGDAPAPQGSSTTQRRFTPGPGLIVVGAGALLVIVLALAAAVTASLGAKGASAVLGGIALVILGAGLIAWLRVPARSLVVNAPRLRLERNRARAAQRRRAEQAAADGAAGAAADGRGRGARRAAARPGTDLARPVLGTDLSLPPSGGRRELTTRDVVTGPVSTLLASTRLGVAADERLAGTSAGEGIMRVLQLLGGCVGFVLVALGLASVLGQVIR</sequence>
<dbReference type="EMBL" id="CP014228">
    <property type="protein sequence ID" value="AMD87256.1"/>
    <property type="molecule type" value="Genomic_DNA"/>
</dbReference>
<feature type="region of interest" description="Disordered" evidence="1">
    <location>
        <begin position="100"/>
        <end position="131"/>
    </location>
</feature>
<keyword evidence="4" id="KW-1185">Reference proteome</keyword>
<evidence type="ECO:0000313" key="3">
    <source>
        <dbReference type="EMBL" id="AMD87256.1"/>
    </source>
</evidence>
<feature type="transmembrane region" description="Helical" evidence="2">
    <location>
        <begin position="54"/>
        <end position="75"/>
    </location>
</feature>
<feature type="transmembrane region" description="Helical" evidence="2">
    <location>
        <begin position="27"/>
        <end position="48"/>
    </location>
</feature>
<dbReference type="OrthoDB" id="3261217at2"/>
<evidence type="ECO:0000313" key="4">
    <source>
        <dbReference type="Proteomes" id="UP000065220"/>
    </source>
</evidence>
<keyword evidence="2" id="KW-1133">Transmembrane helix</keyword>
<dbReference type="KEGG" id="ard:AXF14_06225"/>
<proteinExistence type="predicted"/>
<accession>A0A120KL43</accession>
<feature type="region of interest" description="Disordered" evidence="1">
    <location>
        <begin position="1"/>
        <end position="21"/>
    </location>
</feature>
<keyword evidence="2" id="KW-0472">Membrane</keyword>
<protein>
    <submittedName>
        <fullName evidence="3">Uncharacterized protein</fullName>
    </submittedName>
</protein>
<feature type="compositionally biased region" description="Low complexity" evidence="1">
    <location>
        <begin position="106"/>
        <end position="118"/>
    </location>
</feature>
<organism evidence="3 4">
    <name type="scientific">Actinomyces radicidentis</name>
    <dbReference type="NCBI Taxonomy" id="111015"/>
    <lineage>
        <taxon>Bacteria</taxon>
        <taxon>Bacillati</taxon>
        <taxon>Actinomycetota</taxon>
        <taxon>Actinomycetes</taxon>
        <taxon>Actinomycetales</taxon>
        <taxon>Actinomycetaceae</taxon>
        <taxon>Actinomyces</taxon>
    </lineage>
</organism>
<dbReference type="RefSeq" id="WP_067941738.1">
    <property type="nucleotide sequence ID" value="NZ_CP014228.1"/>
</dbReference>
<evidence type="ECO:0000256" key="2">
    <source>
        <dbReference type="SAM" id="Phobius"/>
    </source>
</evidence>
<keyword evidence="2" id="KW-0812">Transmembrane</keyword>
<feature type="transmembrane region" description="Helical" evidence="2">
    <location>
        <begin position="197"/>
        <end position="219"/>
    </location>
</feature>
<gene>
    <name evidence="3" type="ORF">AXF14_06225</name>
</gene>
<name>A0A120KL43_ACTRD</name>
<dbReference type="STRING" id="111015.AXF14_06225"/>
<dbReference type="AlphaFoldDB" id="A0A120KL43"/>
<dbReference type="Proteomes" id="UP000065220">
    <property type="component" value="Chromosome"/>
</dbReference>